<accession>X0XSS5</accession>
<dbReference type="EMBL" id="BARS01033749">
    <property type="protein sequence ID" value="GAG27916.1"/>
    <property type="molecule type" value="Genomic_DNA"/>
</dbReference>
<protein>
    <submittedName>
        <fullName evidence="1">Uncharacterized protein</fullName>
    </submittedName>
</protein>
<organism evidence="1">
    <name type="scientific">marine sediment metagenome</name>
    <dbReference type="NCBI Taxonomy" id="412755"/>
    <lineage>
        <taxon>unclassified sequences</taxon>
        <taxon>metagenomes</taxon>
        <taxon>ecological metagenomes</taxon>
    </lineage>
</organism>
<name>X0XSS5_9ZZZZ</name>
<reference evidence="1" key="1">
    <citation type="journal article" date="2014" name="Front. Microbiol.">
        <title>High frequency of phylogenetically diverse reductive dehalogenase-homologous genes in deep subseafloor sedimentary metagenomes.</title>
        <authorList>
            <person name="Kawai M."/>
            <person name="Futagami T."/>
            <person name="Toyoda A."/>
            <person name="Takaki Y."/>
            <person name="Nishi S."/>
            <person name="Hori S."/>
            <person name="Arai W."/>
            <person name="Tsubouchi T."/>
            <person name="Morono Y."/>
            <person name="Uchiyama I."/>
            <person name="Ito T."/>
            <person name="Fujiyama A."/>
            <person name="Inagaki F."/>
            <person name="Takami H."/>
        </authorList>
    </citation>
    <scope>NUCLEOTIDE SEQUENCE</scope>
    <source>
        <strain evidence="1">Expedition CK06-06</strain>
    </source>
</reference>
<gene>
    <name evidence="1" type="ORF">S01H1_52224</name>
</gene>
<evidence type="ECO:0000313" key="1">
    <source>
        <dbReference type="EMBL" id="GAG27916.1"/>
    </source>
</evidence>
<feature type="non-terminal residue" evidence="1">
    <location>
        <position position="1"/>
    </location>
</feature>
<comment type="caution">
    <text evidence="1">The sequence shown here is derived from an EMBL/GenBank/DDBJ whole genome shotgun (WGS) entry which is preliminary data.</text>
</comment>
<proteinExistence type="predicted"/>
<sequence length="69" mass="8186">TKEGKVLLNKMIKTYGRYKYIQIIGWNGELKYFRVLTKQIITQGIKAQDLLSKKYGKEISQQEFQEKTK</sequence>
<dbReference type="AlphaFoldDB" id="X0XSS5"/>